<feature type="signal peptide" evidence="2">
    <location>
        <begin position="1"/>
        <end position="26"/>
    </location>
</feature>
<evidence type="ECO:0000256" key="1">
    <source>
        <dbReference type="SAM" id="MobiDB-lite"/>
    </source>
</evidence>
<dbReference type="HOGENOM" id="CLU_1370531_0_0_6"/>
<dbReference type="STRING" id="349124.Hhal_2197"/>
<keyword evidence="4" id="KW-1185">Reference proteome</keyword>
<dbReference type="InterPro" id="IPR042268">
    <property type="entry name" value="BamC_C"/>
</dbReference>
<organism evidence="3 4">
    <name type="scientific">Halorhodospira halophila (strain DSM 244 / SL1)</name>
    <name type="common">Ectothiorhodospira halophila (strain DSM 244 / SL1)</name>
    <dbReference type="NCBI Taxonomy" id="349124"/>
    <lineage>
        <taxon>Bacteria</taxon>
        <taxon>Pseudomonadati</taxon>
        <taxon>Pseudomonadota</taxon>
        <taxon>Gammaproteobacteria</taxon>
        <taxon>Chromatiales</taxon>
        <taxon>Ectothiorhodospiraceae</taxon>
        <taxon>Halorhodospira</taxon>
    </lineage>
</organism>
<proteinExistence type="predicted"/>
<name>A1WZ49_HALHL</name>
<protein>
    <recommendedName>
        <fullName evidence="5">Outer membrane protein assembly factor BamC</fullName>
    </recommendedName>
</protein>
<dbReference type="eggNOG" id="COG3317">
    <property type="taxonomic scope" value="Bacteria"/>
</dbReference>
<dbReference type="RefSeq" id="WP_011814983.1">
    <property type="nucleotide sequence ID" value="NC_008789.1"/>
</dbReference>
<keyword evidence="2" id="KW-0732">Signal</keyword>
<dbReference type="KEGG" id="hha:Hhal_2197"/>
<dbReference type="EMBL" id="CP000544">
    <property type="protein sequence ID" value="ABM62961.1"/>
    <property type="molecule type" value="Genomic_DNA"/>
</dbReference>
<accession>A1WZ49</accession>
<dbReference type="Proteomes" id="UP000000647">
    <property type="component" value="Chromosome"/>
</dbReference>
<dbReference type="Gene3D" id="3.30.310.170">
    <property type="entry name" value="Outer membrane protein assembly factor BamC"/>
    <property type="match status" value="1"/>
</dbReference>
<feature type="region of interest" description="Disordered" evidence="1">
    <location>
        <begin position="46"/>
        <end position="66"/>
    </location>
</feature>
<reference evidence="4" key="1">
    <citation type="submission" date="2006-12" db="EMBL/GenBank/DDBJ databases">
        <title>Complete sequence of Halorhodospira halophila SL1.</title>
        <authorList>
            <consortium name="US DOE Joint Genome Institute"/>
            <person name="Copeland A."/>
            <person name="Lucas S."/>
            <person name="Lapidus A."/>
            <person name="Barry K."/>
            <person name="Detter J.C."/>
            <person name="Glavina del Rio T."/>
            <person name="Hammon N."/>
            <person name="Israni S."/>
            <person name="Dalin E."/>
            <person name="Tice H."/>
            <person name="Pitluck S."/>
            <person name="Saunders E."/>
            <person name="Brettin T."/>
            <person name="Bruce D."/>
            <person name="Han C."/>
            <person name="Tapia R."/>
            <person name="Schmutz J."/>
            <person name="Larimer F."/>
            <person name="Land M."/>
            <person name="Hauser L."/>
            <person name="Kyrpides N."/>
            <person name="Mikhailova N."/>
            <person name="Hoff W."/>
            <person name="Richardson P."/>
        </authorList>
    </citation>
    <scope>NUCLEOTIDE SEQUENCE [LARGE SCALE GENOMIC DNA]</scope>
    <source>
        <strain evidence="4">DSM 244 / SL1</strain>
    </source>
</reference>
<reference evidence="3 4" key="2">
    <citation type="journal article" date="2013" name="Stand. Genomic Sci.">
        <title>Complete genome sequence of Halorhodospira halophila SL1.</title>
        <authorList>
            <person name="Challacombe J.F."/>
            <person name="Majid S."/>
            <person name="Deole R."/>
            <person name="Brettin T.S."/>
            <person name="Bruce D."/>
            <person name="Delano S.F."/>
            <person name="Detter J.C."/>
            <person name="Gleasner C.D."/>
            <person name="Han C.S."/>
            <person name="Misra M."/>
            <person name="Reitenga K.G."/>
            <person name="Mikhailova N."/>
            <person name="Woyke T."/>
            <person name="Pitluck S."/>
            <person name="Nolan M."/>
            <person name="Land M.L."/>
            <person name="Saunders E."/>
            <person name="Tapia R."/>
            <person name="Lapidus A."/>
            <person name="Ivanova N."/>
            <person name="Hoff W.D."/>
        </authorList>
    </citation>
    <scope>NUCLEOTIDE SEQUENCE [LARGE SCALE GENOMIC DNA]</scope>
    <source>
        <strain evidence="4">DSM 244 / SL1</strain>
    </source>
</reference>
<dbReference type="AlphaFoldDB" id="A1WZ49"/>
<evidence type="ECO:0000256" key="2">
    <source>
        <dbReference type="SAM" id="SignalP"/>
    </source>
</evidence>
<feature type="chain" id="PRO_5002640804" description="Outer membrane protein assembly factor BamC" evidence="2">
    <location>
        <begin position="27"/>
        <end position="199"/>
    </location>
</feature>
<dbReference type="Pfam" id="PF06804">
    <property type="entry name" value="Lipoprotein_18"/>
    <property type="match status" value="1"/>
</dbReference>
<evidence type="ECO:0000313" key="3">
    <source>
        <dbReference type="EMBL" id="ABM62961.1"/>
    </source>
</evidence>
<feature type="compositionally biased region" description="Acidic residues" evidence="1">
    <location>
        <begin position="52"/>
        <end position="66"/>
    </location>
</feature>
<evidence type="ECO:0008006" key="5">
    <source>
        <dbReference type="Google" id="ProtNLM"/>
    </source>
</evidence>
<evidence type="ECO:0000313" key="4">
    <source>
        <dbReference type="Proteomes" id="UP000000647"/>
    </source>
</evidence>
<dbReference type="InterPro" id="IPR010653">
    <property type="entry name" value="NlpB/DapX"/>
</dbReference>
<dbReference type="PROSITE" id="PS51257">
    <property type="entry name" value="PROKAR_LIPOPROTEIN"/>
    <property type="match status" value="1"/>
</dbReference>
<sequence>MRGRVANGARWVLVAVLATGLLGACATDPLTRDEAEYPDHLVIPPDLVGEPELAEDDPVPPEPDADAELPVEVERTIPSRLTDVDGDPRLALDMGINQAWMGTGAALNRLDFTVLERQRDDLYYLIRYEPRADEQIEQPGLFARWFGGAERIDTSPQRFRIQIGRDNGQVVAKVRDENGDPAAEAVAERLLTLLDRQLY</sequence>
<gene>
    <name evidence="3" type="ordered locus">Hhal_2197</name>
</gene>